<evidence type="ECO:0000256" key="1">
    <source>
        <dbReference type="SAM" id="Phobius"/>
    </source>
</evidence>
<keyword evidence="1" id="KW-1133">Transmembrane helix</keyword>
<sequence length="148" mass="16544">MKLKIGFLRKYSLLFFVLILIFSVLFYFLLMGAAGHGFYMNSTDTFALTIALCGIFVLPNYRNGLIKNKQTKNSILILSMIIAIGTIILGITVLKSSIDFNYGDDVSGIVIGLFYAVPLIFIIINGIILSEIVIRLFENISYQNKDLS</sequence>
<organism evidence="2 3">
    <name type="scientific">Psychroflexus torquis (strain ATCC 700755 / CIP 106069 / ACAM 623)</name>
    <dbReference type="NCBI Taxonomy" id="313595"/>
    <lineage>
        <taxon>Bacteria</taxon>
        <taxon>Pseudomonadati</taxon>
        <taxon>Bacteroidota</taxon>
        <taxon>Flavobacteriia</taxon>
        <taxon>Flavobacteriales</taxon>
        <taxon>Flavobacteriaceae</taxon>
        <taxon>Psychroflexus</taxon>
    </lineage>
</organism>
<evidence type="ECO:0000313" key="3">
    <source>
        <dbReference type="Proteomes" id="UP000008514"/>
    </source>
</evidence>
<keyword evidence="1" id="KW-0472">Membrane</keyword>
<name>K4ICK4_PSYTT</name>
<keyword evidence="3" id="KW-1185">Reference proteome</keyword>
<reference evidence="2" key="2">
    <citation type="submission" date="2012-09" db="EMBL/GenBank/DDBJ databases">
        <title>The complete sequence of Psychroflexus torquis an extreme psychrophile from sea-ice that is stimulated by light.</title>
        <authorList>
            <person name="Feng S."/>
            <person name="Powell S.M."/>
            <person name="Bowman J.P."/>
        </authorList>
    </citation>
    <scope>NUCLEOTIDE SEQUENCE [LARGE SCALE GENOMIC DNA]</scope>
    <source>
        <strain evidence="2">ATCC 700755</strain>
    </source>
</reference>
<feature type="transmembrane region" description="Helical" evidence="1">
    <location>
        <begin position="45"/>
        <end position="61"/>
    </location>
</feature>
<proteinExistence type="predicted"/>
<dbReference type="AlphaFoldDB" id="K4ICK4"/>
<dbReference type="HOGENOM" id="CLU_1757312_0_0_10"/>
<dbReference type="KEGG" id="ptq:P700755_001201"/>
<feature type="transmembrane region" description="Helical" evidence="1">
    <location>
        <begin position="106"/>
        <end position="129"/>
    </location>
</feature>
<feature type="transmembrane region" description="Helical" evidence="1">
    <location>
        <begin position="73"/>
        <end position="94"/>
    </location>
</feature>
<evidence type="ECO:0000313" key="2">
    <source>
        <dbReference type="EMBL" id="AFU68144.1"/>
    </source>
</evidence>
<reference evidence="2" key="1">
    <citation type="submission" date="2006-03" db="EMBL/GenBank/DDBJ databases">
        <authorList>
            <person name="Bowman J."/>
            <person name="Ferriera S."/>
            <person name="Johnson J."/>
            <person name="Kravitz S."/>
            <person name="Halpern A."/>
            <person name="Remington K."/>
            <person name="Beeson K."/>
            <person name="Tran B."/>
            <person name="Rogers Y.-H."/>
            <person name="Friedman R."/>
            <person name="Venter J.C."/>
        </authorList>
    </citation>
    <scope>NUCLEOTIDE SEQUENCE [LARGE SCALE GENOMIC DNA]</scope>
    <source>
        <strain evidence="2">ATCC 700755</strain>
    </source>
</reference>
<dbReference type="EMBL" id="CP003879">
    <property type="protein sequence ID" value="AFU68144.1"/>
    <property type="molecule type" value="Genomic_DNA"/>
</dbReference>
<gene>
    <name evidence="2" type="ordered locus">P700755_001201</name>
</gene>
<dbReference type="Proteomes" id="UP000008514">
    <property type="component" value="Chromosome"/>
</dbReference>
<dbReference type="RefSeq" id="WP_015023750.1">
    <property type="nucleotide sequence ID" value="NC_018721.1"/>
</dbReference>
<feature type="transmembrane region" description="Helical" evidence="1">
    <location>
        <begin position="12"/>
        <end position="39"/>
    </location>
</feature>
<accession>K4ICK4</accession>
<keyword evidence="1" id="KW-0812">Transmembrane</keyword>
<dbReference type="OrthoDB" id="9844222at2"/>
<protein>
    <submittedName>
        <fullName evidence="2">Uncharacterized protein</fullName>
    </submittedName>
</protein>